<feature type="non-terminal residue" evidence="1">
    <location>
        <position position="71"/>
    </location>
</feature>
<organism evidence="1 2">
    <name type="scientific">Iphiclides podalirius</name>
    <name type="common">scarce swallowtail</name>
    <dbReference type="NCBI Taxonomy" id="110791"/>
    <lineage>
        <taxon>Eukaryota</taxon>
        <taxon>Metazoa</taxon>
        <taxon>Ecdysozoa</taxon>
        <taxon>Arthropoda</taxon>
        <taxon>Hexapoda</taxon>
        <taxon>Insecta</taxon>
        <taxon>Pterygota</taxon>
        <taxon>Neoptera</taxon>
        <taxon>Endopterygota</taxon>
        <taxon>Lepidoptera</taxon>
        <taxon>Glossata</taxon>
        <taxon>Ditrysia</taxon>
        <taxon>Papilionoidea</taxon>
        <taxon>Papilionidae</taxon>
        <taxon>Papilioninae</taxon>
        <taxon>Iphiclides</taxon>
    </lineage>
</organism>
<sequence>MPTLPAAKITIIFLTRNSPDHRSNRVLNRRDGWRVLNYIVCDHCMDHHATKYSYYYLHNHRSFAQTRSDRH</sequence>
<dbReference type="EMBL" id="OW152837">
    <property type="protein sequence ID" value="CAH2058193.1"/>
    <property type="molecule type" value="Genomic_DNA"/>
</dbReference>
<keyword evidence="2" id="KW-1185">Reference proteome</keyword>
<evidence type="ECO:0000313" key="2">
    <source>
        <dbReference type="Proteomes" id="UP000837857"/>
    </source>
</evidence>
<name>A0ABN8IIM4_9NEOP</name>
<proteinExistence type="predicted"/>
<evidence type="ECO:0000313" key="1">
    <source>
        <dbReference type="EMBL" id="CAH2058193.1"/>
    </source>
</evidence>
<protein>
    <submittedName>
        <fullName evidence="1">Uncharacterized protein</fullName>
    </submittedName>
</protein>
<reference evidence="1" key="1">
    <citation type="submission" date="2022-03" db="EMBL/GenBank/DDBJ databases">
        <authorList>
            <person name="Martin H S."/>
        </authorList>
    </citation>
    <scope>NUCLEOTIDE SEQUENCE</scope>
</reference>
<gene>
    <name evidence="1" type="ORF">IPOD504_LOCUS10482</name>
</gene>
<dbReference type="Proteomes" id="UP000837857">
    <property type="component" value="Chromosome 25"/>
</dbReference>
<accession>A0ABN8IIM4</accession>